<evidence type="ECO:0000313" key="4">
    <source>
        <dbReference type="Proteomes" id="UP000761264"/>
    </source>
</evidence>
<dbReference type="Proteomes" id="UP000761264">
    <property type="component" value="Unassembled WGS sequence"/>
</dbReference>
<accession>A0A967EWP7</accession>
<dbReference type="Pfam" id="PF02502">
    <property type="entry name" value="LacAB_rpiB"/>
    <property type="match status" value="1"/>
</dbReference>
<dbReference type="RefSeq" id="WP_167221520.1">
    <property type="nucleotide sequence ID" value="NZ_JAAQPH010000002.1"/>
</dbReference>
<evidence type="ECO:0000256" key="1">
    <source>
        <dbReference type="ARBA" id="ARBA00008754"/>
    </source>
</evidence>
<dbReference type="GO" id="GO:0005975">
    <property type="term" value="P:carbohydrate metabolic process"/>
    <property type="evidence" value="ECO:0007669"/>
    <property type="project" value="InterPro"/>
</dbReference>
<dbReference type="InterPro" id="IPR003500">
    <property type="entry name" value="RpiB_LacA_LacB"/>
</dbReference>
<reference evidence="3" key="1">
    <citation type="submission" date="2020-03" db="EMBL/GenBank/DDBJ databases">
        <title>Genome of Pelagibius litoralis DSM 21314T.</title>
        <authorList>
            <person name="Wang G."/>
        </authorList>
    </citation>
    <scope>NUCLEOTIDE SEQUENCE</scope>
    <source>
        <strain evidence="3">DSM 21314</strain>
    </source>
</reference>
<comment type="caution">
    <text evidence="3">The sequence shown here is derived from an EMBL/GenBank/DDBJ whole genome shotgun (WGS) entry which is preliminary data.</text>
</comment>
<dbReference type="SUPFAM" id="SSF89623">
    <property type="entry name" value="Ribose/Galactose isomerase RpiB/AlsB"/>
    <property type="match status" value="1"/>
</dbReference>
<sequence>MTTTESRSITVGLGCDHLGLAMKNDLKDHLISQGFTVIDIGVEDESPVDYPDIGAELARRLADGAFERGILVCGTGAGMAIAANKIPGVRAVCVMDPYTAERAIASNNAQVITFGAQIIGPSVARMLTDIYLSNNFQGGRSAPKVAKLEALDR</sequence>
<name>A0A967EWP7_9PROT</name>
<dbReference type="Gene3D" id="3.40.1400.10">
    <property type="entry name" value="Sugar-phosphate isomerase, RpiB/LacA/LacB"/>
    <property type="match status" value="1"/>
</dbReference>
<dbReference type="PANTHER" id="PTHR43732">
    <property type="entry name" value="RIBOSE 5-PHOSPHATE ISOMERASE-RELATED"/>
    <property type="match status" value="1"/>
</dbReference>
<keyword evidence="4" id="KW-1185">Reference proteome</keyword>
<dbReference type="NCBIfam" id="TIGR00689">
    <property type="entry name" value="rpiB_lacA_lacB"/>
    <property type="match status" value="1"/>
</dbReference>
<evidence type="ECO:0000256" key="2">
    <source>
        <dbReference type="ARBA" id="ARBA00023235"/>
    </source>
</evidence>
<dbReference type="EMBL" id="JAAQPH010000002">
    <property type="protein sequence ID" value="NIA67713.1"/>
    <property type="molecule type" value="Genomic_DNA"/>
</dbReference>
<evidence type="ECO:0000313" key="3">
    <source>
        <dbReference type="EMBL" id="NIA67713.1"/>
    </source>
</evidence>
<dbReference type="NCBIfam" id="NF004051">
    <property type="entry name" value="PRK05571.1"/>
    <property type="match status" value="1"/>
</dbReference>
<gene>
    <name evidence="3" type="ORF">HBA54_03840</name>
</gene>
<dbReference type="PANTHER" id="PTHR43732:SF1">
    <property type="entry name" value="RIBOSE 5-PHOSPHATE ISOMERASE"/>
    <property type="match status" value="1"/>
</dbReference>
<proteinExistence type="inferred from homology"/>
<comment type="similarity">
    <text evidence="1">Belongs to the LacAB/RpiB family.</text>
</comment>
<dbReference type="InterPro" id="IPR051812">
    <property type="entry name" value="SPI_LacAB/RpiB"/>
</dbReference>
<organism evidence="3 4">
    <name type="scientific">Pelagibius litoralis</name>
    <dbReference type="NCBI Taxonomy" id="374515"/>
    <lineage>
        <taxon>Bacteria</taxon>
        <taxon>Pseudomonadati</taxon>
        <taxon>Pseudomonadota</taxon>
        <taxon>Alphaproteobacteria</taxon>
        <taxon>Rhodospirillales</taxon>
        <taxon>Rhodovibrionaceae</taxon>
        <taxon>Pelagibius</taxon>
    </lineage>
</organism>
<dbReference type="GO" id="GO:0016861">
    <property type="term" value="F:intramolecular oxidoreductase activity, interconverting aldoses and ketoses"/>
    <property type="evidence" value="ECO:0007669"/>
    <property type="project" value="UniProtKB-ARBA"/>
</dbReference>
<dbReference type="AlphaFoldDB" id="A0A967EWP7"/>
<protein>
    <submittedName>
        <fullName evidence="3">RpiB/LacA/LacB family sugar-phosphate isomerase</fullName>
    </submittedName>
</protein>
<keyword evidence="2 3" id="KW-0413">Isomerase</keyword>
<dbReference type="InterPro" id="IPR036569">
    <property type="entry name" value="RpiB_LacA_LacB_sf"/>
</dbReference>
<dbReference type="PIRSF" id="PIRSF005384">
    <property type="entry name" value="RpiB_LacA_B"/>
    <property type="match status" value="1"/>
</dbReference>